<comment type="caution">
    <text evidence="1">The sequence shown here is derived from an EMBL/GenBank/DDBJ whole genome shotgun (WGS) entry which is preliminary data.</text>
</comment>
<dbReference type="RefSeq" id="WP_062628493.1">
    <property type="nucleotide sequence ID" value="NZ_LVEA01000033.1"/>
</dbReference>
<dbReference type="Proteomes" id="UP000075816">
    <property type="component" value="Unassembled WGS sequence"/>
</dbReference>
<reference evidence="1 2" key="1">
    <citation type="submission" date="2016-03" db="EMBL/GenBank/DDBJ databases">
        <title>Comparative genomics of human isolates of Fusobacterium necrophorum.</title>
        <authorList>
            <person name="Jensen A."/>
            <person name="Bank S."/>
            <person name="Andersen P.S."/>
            <person name="Kristensen L.H."/>
            <person name="Prag J."/>
        </authorList>
    </citation>
    <scope>NUCLEOTIDE SEQUENCE [LARGE SCALE GENOMIC DNA]</scope>
    <source>
        <strain evidence="1 2">LS_1264</strain>
    </source>
</reference>
<gene>
    <name evidence="1" type="ORF">A2J07_10700</name>
</gene>
<evidence type="ECO:0008006" key="3">
    <source>
        <dbReference type="Google" id="ProtNLM"/>
    </source>
</evidence>
<dbReference type="AlphaFoldDB" id="A0A162IRQ6"/>
<proteinExistence type="predicted"/>
<evidence type="ECO:0000313" key="2">
    <source>
        <dbReference type="Proteomes" id="UP000075816"/>
    </source>
</evidence>
<evidence type="ECO:0000313" key="1">
    <source>
        <dbReference type="EMBL" id="KYL04337.1"/>
    </source>
</evidence>
<protein>
    <recommendedName>
        <fullName evidence="3">Head decoration protein</fullName>
    </recommendedName>
</protein>
<accession>A0A162IRQ6</accession>
<name>A0A162IRQ6_9FUSO</name>
<dbReference type="EMBL" id="LVEA01000033">
    <property type="protein sequence ID" value="KYL04337.1"/>
    <property type="molecule type" value="Genomic_DNA"/>
</dbReference>
<organism evidence="1 2">
    <name type="scientific">Fusobacterium necrophorum subsp. funduliforme</name>
    <dbReference type="NCBI Taxonomy" id="143387"/>
    <lineage>
        <taxon>Bacteria</taxon>
        <taxon>Fusobacteriati</taxon>
        <taxon>Fusobacteriota</taxon>
        <taxon>Fusobacteriia</taxon>
        <taxon>Fusobacteriales</taxon>
        <taxon>Fusobacteriaceae</taxon>
        <taxon>Fusobacterium</taxon>
    </lineage>
</organism>
<sequence>MAEFKREKFDRKNITKDVVSIPGLVDKACKKLEIGNVLAYNDTTKKWVKYAKETHATGLFLFGIVKNDVDVTSADTSISILVQGEVPKTYVEEVSDDEKLWALLAKQGIYVL</sequence>